<reference evidence="4" key="1">
    <citation type="journal article" date="2024" name="Int. J. Syst. Evol. Microbiol.">
        <title>Turicibacter faecis sp. nov., isolated from faeces of heart failure mouse model.</title>
        <authorList>
            <person name="Imamura Y."/>
            <person name="Motooka D."/>
            <person name="Nakajima Y."/>
            <person name="Ito S."/>
            <person name="Kitakaze M."/>
            <person name="Iida T."/>
            <person name="Nakamura S."/>
        </authorList>
    </citation>
    <scope>NUCLEOTIDE SEQUENCE</scope>
    <source>
        <strain evidence="4">TC023</strain>
    </source>
</reference>
<dbReference type="EMBL" id="AP028127">
    <property type="protein sequence ID" value="BEH91899.1"/>
    <property type="molecule type" value="Genomic_DNA"/>
</dbReference>
<protein>
    <recommendedName>
        <fullName evidence="3">SsuA/THI5-like domain-containing protein</fullName>
    </recommendedName>
</protein>
<evidence type="ECO:0000313" key="4">
    <source>
        <dbReference type="EMBL" id="BEH91899.1"/>
    </source>
</evidence>
<evidence type="ECO:0000313" key="5">
    <source>
        <dbReference type="Proteomes" id="UP001432099"/>
    </source>
</evidence>
<dbReference type="PANTHER" id="PTHR30024:SF46">
    <property type="entry name" value="ABC TRANSPORTER, SUBSTRATE-BINDING LIPOPROTEIN"/>
    <property type="match status" value="1"/>
</dbReference>
<feature type="compositionally biased region" description="Basic and acidic residues" evidence="1">
    <location>
        <begin position="25"/>
        <end position="36"/>
    </location>
</feature>
<feature type="region of interest" description="Disordered" evidence="1">
    <location>
        <begin position="25"/>
        <end position="45"/>
    </location>
</feature>
<keyword evidence="2" id="KW-0732">Signal</keyword>
<sequence length="346" mass="38089">MKKFLAIFLLLFGIVGCANQTVDENKKDETKEKVEQQTENEEQNIETTPQFENVSFDMLVPSGSTAMAMAHFKATAPSLGDHVEYTVSPYTQGSDALAAAFTSGSSQVIVAPTNLGATLYQKEVPYQLVATLVWGNLYLISQEELNFDDLAGKKITAFGQGSTPDIVLQCILKEKGLLDSVEIEYLPSVADVQSMFAAGETDLAVIAEPSLSVLKTKSENVNVVVDFQQQWEEIYGVSSYPQASLFVHKDLIENHKEVIEPLLAQVEASVSFANESTDEMAKEAIQTGLEMPENIIVQSTPQSNLRFKTAADSKKEIEVYLKKLFEFNPATIGGSMPDDDFYYFAN</sequence>
<dbReference type="SUPFAM" id="SSF53850">
    <property type="entry name" value="Periplasmic binding protein-like II"/>
    <property type="match status" value="1"/>
</dbReference>
<accession>A0ABN6ZDQ4</accession>
<feature type="signal peptide" evidence="2">
    <location>
        <begin position="1"/>
        <end position="20"/>
    </location>
</feature>
<evidence type="ECO:0000256" key="2">
    <source>
        <dbReference type="SAM" id="SignalP"/>
    </source>
</evidence>
<proteinExistence type="predicted"/>
<dbReference type="InterPro" id="IPR027024">
    <property type="entry name" value="UCP027386_ABC_sbc_TM0202"/>
</dbReference>
<feature type="chain" id="PRO_5046732484" description="SsuA/THI5-like domain-containing protein" evidence="2">
    <location>
        <begin position="21"/>
        <end position="346"/>
    </location>
</feature>
<dbReference type="PROSITE" id="PS51257">
    <property type="entry name" value="PROKAR_LIPOPROTEIN"/>
    <property type="match status" value="1"/>
</dbReference>
<gene>
    <name evidence="4" type="ORF">T23_20010</name>
</gene>
<dbReference type="PIRSF" id="PIRSF027386">
    <property type="entry name" value="UCP027386_ABC_sbc_TM0202"/>
    <property type="match status" value="1"/>
</dbReference>
<dbReference type="PANTHER" id="PTHR30024">
    <property type="entry name" value="ALIPHATIC SULFONATES-BINDING PROTEIN-RELATED"/>
    <property type="match status" value="1"/>
</dbReference>
<dbReference type="Pfam" id="PF09084">
    <property type="entry name" value="NMT1"/>
    <property type="match status" value="1"/>
</dbReference>
<keyword evidence="5" id="KW-1185">Reference proteome</keyword>
<evidence type="ECO:0000256" key="1">
    <source>
        <dbReference type="SAM" id="MobiDB-lite"/>
    </source>
</evidence>
<evidence type="ECO:0000259" key="3">
    <source>
        <dbReference type="Pfam" id="PF09084"/>
    </source>
</evidence>
<organism evidence="4 5">
    <name type="scientific">Turicibacter faecis</name>
    <dbReference type="NCBI Taxonomy" id="2963365"/>
    <lineage>
        <taxon>Bacteria</taxon>
        <taxon>Bacillati</taxon>
        <taxon>Bacillota</taxon>
        <taxon>Erysipelotrichia</taxon>
        <taxon>Erysipelotrichales</taxon>
        <taxon>Turicibacteraceae</taxon>
        <taxon>Turicibacter</taxon>
    </lineage>
</organism>
<dbReference type="InterPro" id="IPR015168">
    <property type="entry name" value="SsuA/THI5"/>
</dbReference>
<dbReference type="Gene3D" id="3.40.190.10">
    <property type="entry name" value="Periplasmic binding protein-like II"/>
    <property type="match status" value="2"/>
</dbReference>
<name>A0ABN6ZDQ4_9FIRM</name>
<dbReference type="RefSeq" id="WP_161832227.1">
    <property type="nucleotide sequence ID" value="NZ_AP028127.1"/>
</dbReference>
<dbReference type="Proteomes" id="UP001432099">
    <property type="component" value="Chromosome"/>
</dbReference>
<feature type="domain" description="SsuA/THI5-like" evidence="3">
    <location>
        <begin position="145"/>
        <end position="276"/>
    </location>
</feature>